<dbReference type="STRING" id="49186.SAMN05421647_102225"/>
<dbReference type="Proteomes" id="UP000186895">
    <property type="component" value="Unassembled WGS sequence"/>
</dbReference>
<keyword evidence="2" id="KW-1185">Reference proteome</keyword>
<proteinExistence type="predicted"/>
<reference evidence="1 2" key="1">
    <citation type="submission" date="2017-01" db="EMBL/GenBank/DDBJ databases">
        <authorList>
            <person name="Mah S.A."/>
            <person name="Swanson W.J."/>
            <person name="Moy G.W."/>
            <person name="Vacquier V.D."/>
        </authorList>
    </citation>
    <scope>NUCLEOTIDE SEQUENCE [LARGE SCALE GENOMIC DNA]</scope>
    <source>
        <strain evidence="1 2">DSM 7027</strain>
    </source>
</reference>
<dbReference type="EMBL" id="FTMN01000002">
    <property type="protein sequence ID" value="SIQ11086.1"/>
    <property type="molecule type" value="Genomic_DNA"/>
</dbReference>
<organism evidence="1 2">
    <name type="scientific">Marinobacterium stanieri</name>
    <dbReference type="NCBI Taxonomy" id="49186"/>
    <lineage>
        <taxon>Bacteria</taxon>
        <taxon>Pseudomonadati</taxon>
        <taxon>Pseudomonadota</taxon>
        <taxon>Gammaproteobacteria</taxon>
        <taxon>Oceanospirillales</taxon>
        <taxon>Oceanospirillaceae</taxon>
        <taxon>Marinobacterium</taxon>
    </lineage>
</organism>
<sequence length="41" mass="4511">MEHLIIWSLVALLLFMGFGALYGAGSFIGAALRSVFRNPRD</sequence>
<dbReference type="RefSeq" id="WP_276327821.1">
    <property type="nucleotide sequence ID" value="NZ_FTMN01000002.1"/>
</dbReference>
<evidence type="ECO:0000313" key="1">
    <source>
        <dbReference type="EMBL" id="SIQ11086.1"/>
    </source>
</evidence>
<dbReference type="AlphaFoldDB" id="A0A1N6Q3H6"/>
<protein>
    <submittedName>
        <fullName evidence="1">Uncharacterized protein</fullName>
    </submittedName>
</protein>
<gene>
    <name evidence="1" type="ORF">SAMN05421647_102225</name>
</gene>
<name>A0A1N6Q3H6_9GAMM</name>
<evidence type="ECO:0000313" key="2">
    <source>
        <dbReference type="Proteomes" id="UP000186895"/>
    </source>
</evidence>
<accession>A0A1N6Q3H6</accession>